<name>A0A2A4G7V5_9FLAO</name>
<dbReference type="AlphaFoldDB" id="A0A2A4G7V5"/>
<evidence type="ECO:0008006" key="3">
    <source>
        <dbReference type="Google" id="ProtNLM"/>
    </source>
</evidence>
<dbReference type="RefSeq" id="WP_097442761.1">
    <property type="nucleotide sequence ID" value="NZ_NBWU01000004.1"/>
</dbReference>
<dbReference type="EMBL" id="NBWU01000004">
    <property type="protein sequence ID" value="PCE64044.1"/>
    <property type="molecule type" value="Genomic_DNA"/>
</dbReference>
<protein>
    <recommendedName>
        <fullName evidence="3">Addiction module protein</fullName>
    </recommendedName>
</protein>
<proteinExistence type="predicted"/>
<organism evidence="1 2">
    <name type="scientific">Sediminicola luteus</name>
    <dbReference type="NCBI Taxonomy" id="319238"/>
    <lineage>
        <taxon>Bacteria</taxon>
        <taxon>Pseudomonadati</taxon>
        <taxon>Bacteroidota</taxon>
        <taxon>Flavobacteriia</taxon>
        <taxon>Flavobacteriales</taxon>
        <taxon>Flavobacteriaceae</taxon>
        <taxon>Sediminicola</taxon>
    </lineage>
</organism>
<reference evidence="1 2" key="1">
    <citation type="submission" date="2017-04" db="EMBL/GenBank/DDBJ databases">
        <title>A new member of the family Flavobacteriaceae isolated from ascidians.</title>
        <authorList>
            <person name="Chen L."/>
        </authorList>
    </citation>
    <scope>NUCLEOTIDE SEQUENCE [LARGE SCALE GENOMIC DNA]</scope>
    <source>
        <strain evidence="1 2">HQA918</strain>
    </source>
</reference>
<accession>A0A2A4G7V5</accession>
<sequence>MATLDLRQRVQDYIETADERLLKMIKVLVETYQDDTDRMRIEQYNKELDTSEAQIERGEYHTHDQVRKLIESWEIE</sequence>
<gene>
    <name evidence="1" type="ORF">B7P33_12425</name>
</gene>
<comment type="caution">
    <text evidence="1">The sequence shown here is derived from an EMBL/GenBank/DDBJ whole genome shotgun (WGS) entry which is preliminary data.</text>
</comment>
<keyword evidence="2" id="KW-1185">Reference proteome</keyword>
<evidence type="ECO:0000313" key="2">
    <source>
        <dbReference type="Proteomes" id="UP000219559"/>
    </source>
</evidence>
<dbReference type="Proteomes" id="UP000219559">
    <property type="component" value="Unassembled WGS sequence"/>
</dbReference>
<evidence type="ECO:0000313" key="1">
    <source>
        <dbReference type="EMBL" id="PCE64044.1"/>
    </source>
</evidence>